<dbReference type="Gene3D" id="1.10.1760.20">
    <property type="match status" value="1"/>
</dbReference>
<sequence>MIIEIFIAAILIVVTTYWVKNDFARVFWPKFTVERRFQHLTLAVLVVITLLWSLRAGILAGLDIHFLALTALAMMYGWKTAFVLTLPINIMLTLLGIDHTALQPSNLLISNLIPLVTSYLIFMASHRWLARNIFVFIFVCGFINGAITGSLHLAISAAYLSLTEQYHWQVIYDNYLIFIVLMLFPEGLLNGMALAMLSVFKPEWLRVFSDRDYIYHHSQKD</sequence>
<dbReference type="RefSeq" id="WP_143015586.1">
    <property type="nucleotide sequence ID" value="NZ_FNDD01000002.1"/>
</dbReference>
<evidence type="ECO:0000256" key="3">
    <source>
        <dbReference type="ARBA" id="ARBA00022475"/>
    </source>
</evidence>
<feature type="transmembrane region" description="Helical" evidence="7">
    <location>
        <begin position="134"/>
        <end position="155"/>
    </location>
</feature>
<keyword evidence="3" id="KW-1003">Cell membrane</keyword>
<evidence type="ECO:0000256" key="2">
    <source>
        <dbReference type="ARBA" id="ARBA00022448"/>
    </source>
</evidence>
<organism evidence="8 9">
    <name type="scientific">Vibrio xiamenensis</name>
    <dbReference type="NCBI Taxonomy" id="861298"/>
    <lineage>
        <taxon>Bacteria</taxon>
        <taxon>Pseudomonadati</taxon>
        <taxon>Pseudomonadota</taxon>
        <taxon>Gammaproteobacteria</taxon>
        <taxon>Vibrionales</taxon>
        <taxon>Vibrionaceae</taxon>
        <taxon>Vibrio</taxon>
    </lineage>
</organism>
<keyword evidence="2" id="KW-0813">Transport</keyword>
<evidence type="ECO:0000256" key="7">
    <source>
        <dbReference type="SAM" id="Phobius"/>
    </source>
</evidence>
<dbReference type="AlphaFoldDB" id="A0A1G7WQH1"/>
<accession>A0A1G7WQH1</accession>
<dbReference type="InterPro" id="IPR002751">
    <property type="entry name" value="CbiM/NikMN"/>
</dbReference>
<feature type="transmembrane region" description="Helical" evidence="7">
    <location>
        <begin position="76"/>
        <end position="97"/>
    </location>
</feature>
<dbReference type="Proteomes" id="UP000198854">
    <property type="component" value="Unassembled WGS sequence"/>
</dbReference>
<protein>
    <submittedName>
        <fullName evidence="8">Uncharacterized membrane protein</fullName>
    </submittedName>
</protein>
<dbReference type="STRING" id="861298.SAMN04488136_102108"/>
<evidence type="ECO:0000256" key="6">
    <source>
        <dbReference type="ARBA" id="ARBA00023136"/>
    </source>
</evidence>
<feature type="transmembrane region" description="Helical" evidence="7">
    <location>
        <begin position="5"/>
        <end position="20"/>
    </location>
</feature>
<gene>
    <name evidence="8" type="ORF">SAMN04488136_102108</name>
</gene>
<keyword evidence="6 7" id="KW-0472">Membrane</keyword>
<feature type="transmembrane region" description="Helical" evidence="7">
    <location>
        <begin position="175"/>
        <end position="200"/>
    </location>
</feature>
<keyword evidence="9" id="KW-1185">Reference proteome</keyword>
<feature type="transmembrane region" description="Helical" evidence="7">
    <location>
        <begin position="103"/>
        <end position="122"/>
    </location>
</feature>
<evidence type="ECO:0000256" key="1">
    <source>
        <dbReference type="ARBA" id="ARBA00004651"/>
    </source>
</evidence>
<dbReference type="GO" id="GO:0005886">
    <property type="term" value="C:plasma membrane"/>
    <property type="evidence" value="ECO:0007669"/>
    <property type="project" value="UniProtKB-SubCell"/>
</dbReference>
<keyword evidence="5 7" id="KW-1133">Transmembrane helix</keyword>
<evidence type="ECO:0000256" key="5">
    <source>
        <dbReference type="ARBA" id="ARBA00022989"/>
    </source>
</evidence>
<keyword evidence="4 7" id="KW-0812">Transmembrane</keyword>
<proteinExistence type="predicted"/>
<evidence type="ECO:0000313" key="8">
    <source>
        <dbReference type="EMBL" id="SDG74156.1"/>
    </source>
</evidence>
<dbReference type="EMBL" id="FNDD01000002">
    <property type="protein sequence ID" value="SDG74156.1"/>
    <property type="molecule type" value="Genomic_DNA"/>
</dbReference>
<name>A0A1G7WQH1_9VIBR</name>
<evidence type="ECO:0000313" key="9">
    <source>
        <dbReference type="Proteomes" id="UP000198854"/>
    </source>
</evidence>
<dbReference type="Pfam" id="PF01891">
    <property type="entry name" value="CbiM"/>
    <property type="match status" value="1"/>
</dbReference>
<reference evidence="8 9" key="1">
    <citation type="submission" date="2016-10" db="EMBL/GenBank/DDBJ databases">
        <authorList>
            <person name="de Groot N.N."/>
        </authorList>
    </citation>
    <scope>NUCLEOTIDE SEQUENCE [LARGE SCALE GENOMIC DNA]</scope>
    <source>
        <strain evidence="8 9">CGMCC 1.10228</strain>
    </source>
</reference>
<dbReference type="OrthoDB" id="5297929at2"/>
<evidence type="ECO:0000256" key="4">
    <source>
        <dbReference type="ARBA" id="ARBA00022692"/>
    </source>
</evidence>
<dbReference type="GO" id="GO:0000041">
    <property type="term" value="P:transition metal ion transport"/>
    <property type="evidence" value="ECO:0007669"/>
    <property type="project" value="InterPro"/>
</dbReference>
<feature type="transmembrane region" description="Helical" evidence="7">
    <location>
        <begin position="40"/>
        <end position="64"/>
    </location>
</feature>
<comment type="subcellular location">
    <subcellularLocation>
        <location evidence="1">Cell membrane</location>
        <topology evidence="1">Multi-pass membrane protein</topology>
    </subcellularLocation>
</comment>